<dbReference type="EMBL" id="JBEPEK010000622">
    <property type="protein sequence ID" value="MER7186597.1"/>
    <property type="molecule type" value="Genomic_DNA"/>
</dbReference>
<feature type="region of interest" description="Disordered" evidence="1">
    <location>
        <begin position="357"/>
        <end position="385"/>
    </location>
</feature>
<dbReference type="RefSeq" id="WP_350790412.1">
    <property type="nucleotide sequence ID" value="NZ_JBEPEK010000622.1"/>
</dbReference>
<accession>A0ABV1XC39</accession>
<name>A0ABV1XC39_9ACTN</name>
<evidence type="ECO:0000313" key="3">
    <source>
        <dbReference type="EMBL" id="MER7186597.1"/>
    </source>
</evidence>
<keyword evidence="2" id="KW-0732">Signal</keyword>
<organism evidence="3 4">
    <name type="scientific">Streptomyces hyaluromycini</name>
    <dbReference type="NCBI Taxonomy" id="1377993"/>
    <lineage>
        <taxon>Bacteria</taxon>
        <taxon>Bacillati</taxon>
        <taxon>Actinomycetota</taxon>
        <taxon>Actinomycetes</taxon>
        <taxon>Kitasatosporales</taxon>
        <taxon>Streptomycetaceae</taxon>
        <taxon>Streptomyces</taxon>
    </lineage>
</organism>
<protein>
    <recommendedName>
        <fullName evidence="5">Ig-like domain (Group 3)</fullName>
    </recommendedName>
</protein>
<evidence type="ECO:0008006" key="5">
    <source>
        <dbReference type="Google" id="ProtNLM"/>
    </source>
</evidence>
<dbReference type="Proteomes" id="UP001474181">
    <property type="component" value="Unassembled WGS sequence"/>
</dbReference>
<feature type="signal peptide" evidence="2">
    <location>
        <begin position="1"/>
        <end position="37"/>
    </location>
</feature>
<proteinExistence type="predicted"/>
<gene>
    <name evidence="3" type="ORF">ABT404_45270</name>
</gene>
<feature type="compositionally biased region" description="Polar residues" evidence="1">
    <location>
        <begin position="357"/>
        <end position="370"/>
    </location>
</feature>
<feature type="non-terminal residue" evidence="3">
    <location>
        <position position="520"/>
    </location>
</feature>
<sequence>MNHRLAQLRSPVALLTGIALLCAALAGVLAFSGRAHAATQLGKFTLTPTTGSISTYPMVTSVTTTAGCPDDTVGKAAILKVFNPTSDTTQATLGQGATKIVAGTAPFTMNVTTLAAAKSLEARLRTWIPDGSLDGTYTLGLGCGGGTDVPVFLAKVRVTGDTWSLLEQQATTLAVGAASGVAVGGDLKLTATVSPSTAAGSVEFKNGDTSLGTAQVTNGTAELTVKAPAIGGPLPFSAVFTPTDADSYSSAEASGTANIGYVVSAKDADGTALGDKPTLSVGQKVKVTVKGFTPAAAAHVTLTNSTATFADVTANADGAVADYAFTVPNALTNGDHTLNFSEKSGIYAAFDFVSTDEVSASPSPSDNPDLTVTDEDGNTLGTDPNLEAGQKVKITARGYTASAAVKVTLADSDSTFDDAKANSDGTVENYAFTVPKDIADGDHTLTLAEDRTDGHSVDFAFTTGSGDSSESPEPSASASDSSGTDTGGTGTGGSDTGGSTGGDSGGSGSGGGSMASTGAQ</sequence>
<keyword evidence="4" id="KW-1185">Reference proteome</keyword>
<evidence type="ECO:0000256" key="2">
    <source>
        <dbReference type="SAM" id="SignalP"/>
    </source>
</evidence>
<feature type="compositionally biased region" description="Gly residues" evidence="1">
    <location>
        <begin position="485"/>
        <end position="513"/>
    </location>
</feature>
<feature type="region of interest" description="Disordered" evidence="1">
    <location>
        <begin position="456"/>
        <end position="520"/>
    </location>
</feature>
<evidence type="ECO:0000313" key="4">
    <source>
        <dbReference type="Proteomes" id="UP001474181"/>
    </source>
</evidence>
<comment type="caution">
    <text evidence="3">The sequence shown here is derived from an EMBL/GenBank/DDBJ whole genome shotgun (WGS) entry which is preliminary data.</text>
</comment>
<feature type="compositionally biased region" description="Low complexity" evidence="1">
    <location>
        <begin position="462"/>
        <end position="484"/>
    </location>
</feature>
<feature type="chain" id="PRO_5046514242" description="Ig-like domain (Group 3)" evidence="2">
    <location>
        <begin position="38"/>
        <end position="520"/>
    </location>
</feature>
<reference evidence="3 4" key="1">
    <citation type="submission" date="2024-06" db="EMBL/GenBank/DDBJ databases">
        <title>The Natural Products Discovery Center: Release of the First 8490 Sequenced Strains for Exploring Actinobacteria Biosynthetic Diversity.</title>
        <authorList>
            <person name="Kalkreuter E."/>
            <person name="Kautsar S.A."/>
            <person name="Yang D."/>
            <person name="Bader C.D."/>
            <person name="Teijaro C.N."/>
            <person name="Fluegel L."/>
            <person name="Davis C.M."/>
            <person name="Simpson J.R."/>
            <person name="Lauterbach L."/>
            <person name="Steele A.D."/>
            <person name="Gui C."/>
            <person name="Meng S."/>
            <person name="Li G."/>
            <person name="Viehrig K."/>
            <person name="Ye F."/>
            <person name="Su P."/>
            <person name="Kiefer A.F."/>
            <person name="Nichols A."/>
            <person name="Cepeda A.J."/>
            <person name="Yan W."/>
            <person name="Fan B."/>
            <person name="Jiang Y."/>
            <person name="Adhikari A."/>
            <person name="Zheng C.-J."/>
            <person name="Schuster L."/>
            <person name="Cowan T.M."/>
            <person name="Smanski M.J."/>
            <person name="Chevrette M.G."/>
            <person name="De Carvalho L.P.S."/>
            <person name="Shen B."/>
        </authorList>
    </citation>
    <scope>NUCLEOTIDE SEQUENCE [LARGE SCALE GENOMIC DNA]</scope>
    <source>
        <strain evidence="3 4">NPDC000234</strain>
    </source>
</reference>
<evidence type="ECO:0000256" key="1">
    <source>
        <dbReference type="SAM" id="MobiDB-lite"/>
    </source>
</evidence>